<evidence type="ECO:0000313" key="9">
    <source>
        <dbReference type="Proteomes" id="UP001628156"/>
    </source>
</evidence>
<keyword evidence="3" id="KW-0539">Nucleus</keyword>
<reference evidence="8 9" key="1">
    <citation type="journal article" date="2019" name="PLoS Negl. Trop. Dis.">
        <title>Whole genome sequencing of Entamoeba nuttalli reveals mammalian host-related molecular signatures and a novel octapeptide-repeat surface protein.</title>
        <authorList>
            <person name="Tanaka M."/>
            <person name="Makiuchi T."/>
            <person name="Komiyama T."/>
            <person name="Shiina T."/>
            <person name="Osaki K."/>
            <person name="Tachibana H."/>
        </authorList>
    </citation>
    <scope>NUCLEOTIDE SEQUENCE [LARGE SCALE GENOMIC DNA]</scope>
    <source>
        <strain evidence="8 9">P19-061405</strain>
    </source>
</reference>
<dbReference type="InterPro" id="IPR045180">
    <property type="entry name" value="La_dom_prot"/>
</dbReference>
<keyword evidence="2 4" id="KW-0694">RNA-binding</keyword>
<dbReference type="SUPFAM" id="SSF46785">
    <property type="entry name" value="Winged helix' DNA-binding domain"/>
    <property type="match status" value="1"/>
</dbReference>
<dbReference type="InterPro" id="IPR000504">
    <property type="entry name" value="RRM_dom"/>
</dbReference>
<dbReference type="Pfam" id="PF05383">
    <property type="entry name" value="La"/>
    <property type="match status" value="1"/>
</dbReference>
<dbReference type="InterPro" id="IPR002344">
    <property type="entry name" value="Lupus_La"/>
</dbReference>
<dbReference type="SUPFAM" id="SSF54928">
    <property type="entry name" value="RNA-binding domain, RBD"/>
    <property type="match status" value="1"/>
</dbReference>
<name>A0ABQ0DHZ6_9EUKA</name>
<dbReference type="CDD" id="cd07323">
    <property type="entry name" value="LAM"/>
    <property type="match status" value="1"/>
</dbReference>
<evidence type="ECO:0000256" key="2">
    <source>
        <dbReference type="ARBA" id="ARBA00022884"/>
    </source>
</evidence>
<evidence type="ECO:0000259" key="6">
    <source>
        <dbReference type="PROSITE" id="PS50102"/>
    </source>
</evidence>
<dbReference type="InterPro" id="IPR035979">
    <property type="entry name" value="RBD_domain_sf"/>
</dbReference>
<feature type="domain" description="RRM" evidence="6">
    <location>
        <begin position="89"/>
        <end position="174"/>
    </location>
</feature>
<feature type="domain" description="HTH La-type RNA-binding" evidence="7">
    <location>
        <begin position="1"/>
        <end position="84"/>
    </location>
</feature>
<keyword evidence="9" id="KW-1185">Reference proteome</keyword>
<protein>
    <submittedName>
        <fullName evidence="8">Uncharacterized protein</fullName>
    </submittedName>
</protein>
<evidence type="ECO:0000313" key="8">
    <source>
        <dbReference type="EMBL" id="GAB1222462.1"/>
    </source>
</evidence>
<dbReference type="InterPro" id="IPR036388">
    <property type="entry name" value="WH-like_DNA-bd_sf"/>
</dbReference>
<gene>
    <name evidence="8" type="ORF">ENUP19_0112G0006</name>
</gene>
<evidence type="ECO:0000259" key="7">
    <source>
        <dbReference type="PROSITE" id="PS50961"/>
    </source>
</evidence>
<dbReference type="Pfam" id="PF00076">
    <property type="entry name" value="RRM_1"/>
    <property type="match status" value="1"/>
</dbReference>
<evidence type="ECO:0000256" key="5">
    <source>
        <dbReference type="SAM" id="MobiDB-lite"/>
    </source>
</evidence>
<dbReference type="PANTHER" id="PTHR22792">
    <property type="entry name" value="LUPUS LA PROTEIN-RELATED"/>
    <property type="match status" value="1"/>
</dbReference>
<dbReference type="InterPro" id="IPR006630">
    <property type="entry name" value="La_HTH"/>
</dbReference>
<dbReference type="PRINTS" id="PR00302">
    <property type="entry name" value="LUPUSLA"/>
</dbReference>
<proteinExistence type="predicted"/>
<dbReference type="EMBL" id="BAAFRS010000112">
    <property type="protein sequence ID" value="GAB1222462.1"/>
    <property type="molecule type" value="Genomic_DNA"/>
</dbReference>
<feature type="compositionally biased region" description="Basic and acidic residues" evidence="5">
    <location>
        <begin position="223"/>
        <end position="287"/>
    </location>
</feature>
<dbReference type="PROSITE" id="PS50961">
    <property type="entry name" value="HTH_LA"/>
    <property type="match status" value="1"/>
</dbReference>
<evidence type="ECO:0000256" key="1">
    <source>
        <dbReference type="ARBA" id="ARBA00004123"/>
    </source>
</evidence>
<dbReference type="PANTHER" id="PTHR22792:SF140">
    <property type="entry name" value="ACHILLES, ISOFORM A"/>
    <property type="match status" value="1"/>
</dbReference>
<comment type="subcellular location">
    <subcellularLocation>
        <location evidence="1">Nucleus</location>
    </subcellularLocation>
</comment>
<organism evidence="8 9">
    <name type="scientific">Entamoeba nuttalli</name>
    <dbReference type="NCBI Taxonomy" id="412467"/>
    <lineage>
        <taxon>Eukaryota</taxon>
        <taxon>Amoebozoa</taxon>
        <taxon>Evosea</taxon>
        <taxon>Archamoebae</taxon>
        <taxon>Mastigamoebida</taxon>
        <taxon>Entamoebidae</taxon>
        <taxon>Entamoeba</taxon>
    </lineage>
</organism>
<dbReference type="SMART" id="SM00715">
    <property type="entry name" value="LA"/>
    <property type="match status" value="1"/>
</dbReference>
<dbReference type="InterPro" id="IPR036390">
    <property type="entry name" value="WH_DNA-bd_sf"/>
</dbReference>
<dbReference type="Proteomes" id="UP001628156">
    <property type="component" value="Unassembled WGS sequence"/>
</dbReference>
<evidence type="ECO:0000256" key="4">
    <source>
        <dbReference type="PROSITE-ProRule" id="PRU00332"/>
    </source>
</evidence>
<dbReference type="InterPro" id="IPR012677">
    <property type="entry name" value="Nucleotide-bd_a/b_plait_sf"/>
</dbReference>
<accession>A0ABQ0DHZ6</accession>
<comment type="caution">
    <text evidence="8">The sequence shown here is derived from an EMBL/GenBank/DDBJ whole genome shotgun (WGS) entry which is preliminary data.</text>
</comment>
<dbReference type="Gene3D" id="3.30.70.330">
    <property type="match status" value="1"/>
</dbReference>
<evidence type="ECO:0000256" key="3">
    <source>
        <dbReference type="ARBA" id="ARBA00023242"/>
    </source>
</evidence>
<sequence>MSAILDQIEFYFCDLNLIQDTFLKGVIETSNGFVTIDTLMGFVKVKELTENKEEIINALSKSSFLELSEDKQSVKRKTPLPTEEEINKRSLFIKGFGKDATRQEIIDALNKFAQVECIRMNYGRNKEGQFYLGNAFVEFVSEAEKDKFINSKPTFKEIPLEFRPRAEKIAQKQKNKKTSQKAEYKIIVSVKVCNRDLKNAIKNNDLLKSNVVKYFVDRPPSSVEEKKDETTHNEDTTKEDTTKVEGEKEEITKVEDKKEETTKVEGEKEENKTIQKKEKNKKENDDRTKNAFIAVKVSPDLEKVKEALQQLKFYGKEVVVSECTPEESQAFKSFTIPVKSKPKFFGKKGKRD</sequence>
<dbReference type="PROSITE" id="PS50102">
    <property type="entry name" value="RRM"/>
    <property type="match status" value="1"/>
</dbReference>
<dbReference type="Gene3D" id="1.10.10.10">
    <property type="entry name" value="Winged helix-like DNA-binding domain superfamily/Winged helix DNA-binding domain"/>
    <property type="match status" value="1"/>
</dbReference>
<feature type="region of interest" description="Disordered" evidence="5">
    <location>
        <begin position="221"/>
        <end position="287"/>
    </location>
</feature>